<dbReference type="GO" id="GO:0015267">
    <property type="term" value="F:channel activity"/>
    <property type="evidence" value="ECO:0007669"/>
    <property type="project" value="InterPro"/>
</dbReference>
<evidence type="ECO:0000256" key="7">
    <source>
        <dbReference type="RuleBase" id="RU000477"/>
    </source>
</evidence>
<dbReference type="PANTHER" id="PTHR45724">
    <property type="entry name" value="AQUAPORIN NIP2-1"/>
    <property type="match status" value="1"/>
</dbReference>
<dbReference type="AlphaFoldDB" id="A0A0A8YWC1"/>
<accession>A0A0A8YWC1</accession>
<keyword evidence="4" id="KW-0677">Repeat</keyword>
<keyword evidence="5 8" id="KW-1133">Transmembrane helix</keyword>
<evidence type="ECO:0000256" key="2">
    <source>
        <dbReference type="ARBA" id="ARBA00022448"/>
    </source>
</evidence>
<reference evidence="9" key="2">
    <citation type="journal article" date="2015" name="Data Brief">
        <title>Shoot transcriptome of the giant reed, Arundo donax.</title>
        <authorList>
            <person name="Barrero R.A."/>
            <person name="Guerrero F.D."/>
            <person name="Moolhuijzen P."/>
            <person name="Goolsby J.A."/>
            <person name="Tidwell J."/>
            <person name="Bellgard S.E."/>
            <person name="Bellgard M.I."/>
        </authorList>
    </citation>
    <scope>NUCLEOTIDE SEQUENCE</scope>
    <source>
        <tissue evidence="9">Shoot tissue taken approximately 20 cm above the soil surface</tissue>
    </source>
</reference>
<feature type="transmembrane region" description="Helical" evidence="8">
    <location>
        <begin position="75"/>
        <end position="95"/>
    </location>
</feature>
<keyword evidence="3 7" id="KW-0812">Transmembrane</keyword>
<evidence type="ECO:0000256" key="1">
    <source>
        <dbReference type="ARBA" id="ARBA00004141"/>
    </source>
</evidence>
<evidence type="ECO:0000256" key="5">
    <source>
        <dbReference type="ARBA" id="ARBA00022989"/>
    </source>
</evidence>
<proteinExistence type="inferred from homology"/>
<organism evidence="9">
    <name type="scientific">Arundo donax</name>
    <name type="common">Giant reed</name>
    <name type="synonym">Donax arundinaceus</name>
    <dbReference type="NCBI Taxonomy" id="35708"/>
    <lineage>
        <taxon>Eukaryota</taxon>
        <taxon>Viridiplantae</taxon>
        <taxon>Streptophyta</taxon>
        <taxon>Embryophyta</taxon>
        <taxon>Tracheophyta</taxon>
        <taxon>Spermatophyta</taxon>
        <taxon>Magnoliopsida</taxon>
        <taxon>Liliopsida</taxon>
        <taxon>Poales</taxon>
        <taxon>Poaceae</taxon>
        <taxon>PACMAD clade</taxon>
        <taxon>Arundinoideae</taxon>
        <taxon>Arundineae</taxon>
        <taxon>Arundo</taxon>
    </lineage>
</organism>
<dbReference type="PRINTS" id="PR00783">
    <property type="entry name" value="MINTRINSICP"/>
</dbReference>
<comment type="similarity">
    <text evidence="7">Belongs to the MIP/aquaporin (TC 1.A.8) family.</text>
</comment>
<evidence type="ECO:0000256" key="8">
    <source>
        <dbReference type="SAM" id="Phobius"/>
    </source>
</evidence>
<evidence type="ECO:0000256" key="4">
    <source>
        <dbReference type="ARBA" id="ARBA00022737"/>
    </source>
</evidence>
<dbReference type="GO" id="GO:0016020">
    <property type="term" value="C:membrane"/>
    <property type="evidence" value="ECO:0007669"/>
    <property type="project" value="UniProtKB-SubCell"/>
</dbReference>
<keyword evidence="6 8" id="KW-0472">Membrane</keyword>
<reference evidence="9" key="1">
    <citation type="submission" date="2014-09" db="EMBL/GenBank/DDBJ databases">
        <authorList>
            <person name="Magalhaes I.L.F."/>
            <person name="Oliveira U."/>
            <person name="Santos F.R."/>
            <person name="Vidigal T.H.D.A."/>
            <person name="Brescovit A.D."/>
            <person name="Santos A.J."/>
        </authorList>
    </citation>
    <scope>NUCLEOTIDE SEQUENCE</scope>
    <source>
        <tissue evidence="9">Shoot tissue taken approximately 20 cm above the soil surface</tissue>
    </source>
</reference>
<feature type="transmembrane region" description="Helical" evidence="8">
    <location>
        <begin position="101"/>
        <end position="124"/>
    </location>
</feature>
<evidence type="ECO:0000256" key="3">
    <source>
        <dbReference type="ARBA" id="ARBA00022692"/>
    </source>
</evidence>
<comment type="subcellular location">
    <subcellularLocation>
        <location evidence="1">Membrane</location>
        <topology evidence="1">Multi-pass membrane protein</topology>
    </subcellularLocation>
</comment>
<dbReference type="EMBL" id="GBRH01269105">
    <property type="protein sequence ID" value="JAD28790.1"/>
    <property type="molecule type" value="Transcribed_RNA"/>
</dbReference>
<dbReference type="InterPro" id="IPR023271">
    <property type="entry name" value="Aquaporin-like"/>
</dbReference>
<dbReference type="InterPro" id="IPR022357">
    <property type="entry name" value="MIP_CS"/>
</dbReference>
<keyword evidence="2 7" id="KW-0813">Transport</keyword>
<dbReference type="Pfam" id="PF00230">
    <property type="entry name" value="MIP"/>
    <property type="match status" value="1"/>
</dbReference>
<protein>
    <submittedName>
        <fullName evidence="9">Uncharacterized protein</fullName>
    </submittedName>
</protein>
<dbReference type="PANTHER" id="PTHR45724:SF39">
    <property type="match status" value="1"/>
</dbReference>
<evidence type="ECO:0000256" key="6">
    <source>
        <dbReference type="ARBA" id="ARBA00023136"/>
    </source>
</evidence>
<dbReference type="InterPro" id="IPR000425">
    <property type="entry name" value="MIP"/>
</dbReference>
<sequence length="174" mass="18082">MEYSRSGAMDVSLSIPAAASMETMSDERIAVIMPPRPTVLPKSSSKIMPLGLQNETPHPAPSLARRAPPPLVKKVLAELLGTFLLVFIVLSALIMNEARGGALGLLGVAATAGLAMVVIVSSLAHVSGGHLNPAVSIAMAVFGHLPSAHLAPYVAASSSDPPAPRSWPRRSIIR</sequence>
<name>A0A0A8YWC1_ARUDO</name>
<dbReference type="Gene3D" id="1.20.1080.10">
    <property type="entry name" value="Glycerol uptake facilitator protein"/>
    <property type="match status" value="1"/>
</dbReference>
<dbReference type="PROSITE" id="PS00221">
    <property type="entry name" value="MIP"/>
    <property type="match status" value="1"/>
</dbReference>
<dbReference type="InterPro" id="IPR034294">
    <property type="entry name" value="Aquaporin_transptr"/>
</dbReference>
<dbReference type="SUPFAM" id="SSF81338">
    <property type="entry name" value="Aquaporin-like"/>
    <property type="match status" value="1"/>
</dbReference>
<evidence type="ECO:0000313" key="9">
    <source>
        <dbReference type="EMBL" id="JAD28790.1"/>
    </source>
</evidence>